<evidence type="ECO:0000256" key="1">
    <source>
        <dbReference type="ARBA" id="ARBA00004651"/>
    </source>
</evidence>
<evidence type="ECO:0000256" key="5">
    <source>
        <dbReference type="ARBA" id="ARBA00022989"/>
    </source>
</evidence>
<evidence type="ECO:0000256" key="6">
    <source>
        <dbReference type="ARBA" id="ARBA00023136"/>
    </source>
</evidence>
<sequence length="423" mass="45833">MQKTQFGGLLNDLWLDLQQPAVLWQVAVLALCLGLAWLVARAVRRTAGEAQEAKFGRRGLKRLAFPLAALVFILIARPLLQQWQSVNLLRLAVPLIGSFAAIRAMMFALRYGFPRAAWLAAFERVLALAVWGVVALYLTGLTPEIVESLEAIRFAVGKQKLSLWLILQGTVTVLVTLLAALWLGGLAEQRLMGAAGLDGNLKLVFARLARAALVLLAVLISLPLVGIDLTALSVFGGALGVGIGFGLQKIAASYVSGFIILLDRSIKLGNVITVADHTGEVALITTRYTVLRAASGVEAIVPNEVLVGSVVQNQTYTHSRVRHAIAVQVGYGCDVERAMALLVEAARAQPRVLAEPPPKAFLVRFADSGIDLELGFWIDDPEVGVQGIKSDINLAVWHAFRREGIDIPYPQREVRLLQPADRQ</sequence>
<feature type="transmembrane region" description="Helical" evidence="7">
    <location>
        <begin position="22"/>
        <end position="43"/>
    </location>
</feature>
<accession>A0A809RL79</accession>
<dbReference type="SUPFAM" id="SSF82861">
    <property type="entry name" value="Mechanosensitive channel protein MscS (YggB), transmembrane region"/>
    <property type="match status" value="1"/>
</dbReference>
<dbReference type="EMBL" id="AP021857">
    <property type="protein sequence ID" value="BBO20242.1"/>
    <property type="molecule type" value="Genomic_DNA"/>
</dbReference>
<keyword evidence="5 7" id="KW-1133">Transmembrane helix</keyword>
<dbReference type="AlphaFoldDB" id="A0A809RL79"/>
<evidence type="ECO:0000256" key="2">
    <source>
        <dbReference type="ARBA" id="ARBA00008017"/>
    </source>
</evidence>
<feature type="transmembrane region" description="Helical" evidence="7">
    <location>
        <begin position="239"/>
        <end position="262"/>
    </location>
</feature>
<dbReference type="InterPro" id="IPR049278">
    <property type="entry name" value="MS_channel_C"/>
</dbReference>
<organism evidence="11 12">
    <name type="scientific">Candidatus Desulfobacillus denitrificans</name>
    <dbReference type="NCBI Taxonomy" id="2608985"/>
    <lineage>
        <taxon>Bacteria</taxon>
        <taxon>Pseudomonadati</taxon>
        <taxon>Pseudomonadota</taxon>
        <taxon>Betaproteobacteria</taxon>
        <taxon>Candidatus Desulfobacillus</taxon>
    </lineage>
</organism>
<keyword evidence="4 7" id="KW-0812">Transmembrane</keyword>
<dbReference type="SUPFAM" id="SSF50182">
    <property type="entry name" value="Sm-like ribonucleoproteins"/>
    <property type="match status" value="1"/>
</dbReference>
<feature type="transmembrane region" description="Helical" evidence="7">
    <location>
        <begin position="92"/>
        <end position="113"/>
    </location>
</feature>
<dbReference type="InterPro" id="IPR023408">
    <property type="entry name" value="MscS_beta-dom_sf"/>
</dbReference>
<evidence type="ECO:0000256" key="7">
    <source>
        <dbReference type="SAM" id="Phobius"/>
    </source>
</evidence>
<dbReference type="Gene3D" id="2.30.30.60">
    <property type="match status" value="1"/>
</dbReference>
<dbReference type="InterPro" id="IPR006685">
    <property type="entry name" value="MscS_channel_2nd"/>
</dbReference>
<dbReference type="PANTHER" id="PTHR30347:SF1">
    <property type="entry name" value="MECHANOSENSITIVE CHANNEL MSCK"/>
    <property type="match status" value="1"/>
</dbReference>
<dbReference type="InterPro" id="IPR052702">
    <property type="entry name" value="MscS-like_channel"/>
</dbReference>
<feature type="transmembrane region" description="Helical" evidence="7">
    <location>
        <begin position="125"/>
        <end position="143"/>
    </location>
</feature>
<dbReference type="InterPro" id="IPR010920">
    <property type="entry name" value="LSM_dom_sf"/>
</dbReference>
<dbReference type="GO" id="GO:0005886">
    <property type="term" value="C:plasma membrane"/>
    <property type="evidence" value="ECO:0007669"/>
    <property type="project" value="UniProtKB-SubCell"/>
</dbReference>
<dbReference type="Pfam" id="PF21088">
    <property type="entry name" value="MS_channel_1st"/>
    <property type="match status" value="1"/>
</dbReference>
<comment type="subcellular location">
    <subcellularLocation>
        <location evidence="1">Cell membrane</location>
        <topology evidence="1">Multi-pass membrane protein</topology>
    </subcellularLocation>
</comment>
<evidence type="ECO:0000259" key="8">
    <source>
        <dbReference type="Pfam" id="PF00924"/>
    </source>
</evidence>
<feature type="transmembrane region" description="Helical" evidence="7">
    <location>
        <begin position="208"/>
        <end position="227"/>
    </location>
</feature>
<feature type="transmembrane region" description="Helical" evidence="7">
    <location>
        <begin position="63"/>
        <end position="80"/>
    </location>
</feature>
<gene>
    <name evidence="11" type="ORF">DSYM_09410</name>
</gene>
<dbReference type="Gene3D" id="1.10.287.1260">
    <property type="match status" value="1"/>
</dbReference>
<evidence type="ECO:0000313" key="11">
    <source>
        <dbReference type="EMBL" id="BBO20242.1"/>
    </source>
</evidence>
<dbReference type="Pfam" id="PF21082">
    <property type="entry name" value="MS_channel_3rd"/>
    <property type="match status" value="1"/>
</dbReference>
<feature type="domain" description="Mechanosensitive ion channel transmembrane helices 2/3" evidence="10">
    <location>
        <begin position="210"/>
        <end position="248"/>
    </location>
</feature>
<dbReference type="Pfam" id="PF00924">
    <property type="entry name" value="MS_channel_2nd"/>
    <property type="match status" value="1"/>
</dbReference>
<keyword evidence="3" id="KW-1003">Cell membrane</keyword>
<evidence type="ECO:0000259" key="10">
    <source>
        <dbReference type="Pfam" id="PF21088"/>
    </source>
</evidence>
<protein>
    <submittedName>
        <fullName evidence="11">Mechanosensitive ion channel protein MscS</fullName>
    </submittedName>
</protein>
<dbReference type="InterPro" id="IPR011014">
    <property type="entry name" value="MscS_channel_TM-2"/>
</dbReference>
<dbReference type="InterPro" id="IPR011066">
    <property type="entry name" value="MscS_channel_C_sf"/>
</dbReference>
<evidence type="ECO:0000256" key="3">
    <source>
        <dbReference type="ARBA" id="ARBA00022475"/>
    </source>
</evidence>
<dbReference type="SUPFAM" id="SSF82689">
    <property type="entry name" value="Mechanosensitive channel protein MscS (YggB), C-terminal domain"/>
    <property type="match status" value="1"/>
</dbReference>
<dbReference type="KEGG" id="ddz:DSYM_09410"/>
<evidence type="ECO:0000256" key="4">
    <source>
        <dbReference type="ARBA" id="ARBA00022692"/>
    </source>
</evidence>
<dbReference type="Proteomes" id="UP000662914">
    <property type="component" value="Chromosome"/>
</dbReference>
<feature type="domain" description="Mechanosensitive ion channel MscS C-terminal" evidence="9">
    <location>
        <begin position="325"/>
        <end position="407"/>
    </location>
</feature>
<evidence type="ECO:0000313" key="12">
    <source>
        <dbReference type="Proteomes" id="UP000662914"/>
    </source>
</evidence>
<feature type="transmembrane region" description="Helical" evidence="7">
    <location>
        <begin position="163"/>
        <end position="187"/>
    </location>
</feature>
<evidence type="ECO:0000259" key="9">
    <source>
        <dbReference type="Pfam" id="PF21082"/>
    </source>
</evidence>
<comment type="similarity">
    <text evidence="2">Belongs to the MscS (TC 1.A.23) family.</text>
</comment>
<dbReference type="GO" id="GO:0008381">
    <property type="term" value="F:mechanosensitive monoatomic ion channel activity"/>
    <property type="evidence" value="ECO:0007669"/>
    <property type="project" value="UniProtKB-ARBA"/>
</dbReference>
<dbReference type="Gene3D" id="3.30.70.100">
    <property type="match status" value="1"/>
</dbReference>
<dbReference type="InterPro" id="IPR049142">
    <property type="entry name" value="MS_channel_1st"/>
</dbReference>
<feature type="domain" description="Mechanosensitive ion channel MscS" evidence="8">
    <location>
        <begin position="250"/>
        <end position="315"/>
    </location>
</feature>
<name>A0A809RL79_9PROT</name>
<reference evidence="11" key="1">
    <citation type="journal article" name="DNA Res.">
        <title>The physiological potential of anammox bacteria as revealed by their core genome structure.</title>
        <authorList>
            <person name="Okubo T."/>
            <person name="Toyoda A."/>
            <person name="Fukuhara K."/>
            <person name="Uchiyama I."/>
            <person name="Harigaya Y."/>
            <person name="Kuroiwa M."/>
            <person name="Suzuki T."/>
            <person name="Murakami Y."/>
            <person name="Suwa Y."/>
            <person name="Takami H."/>
        </authorList>
    </citation>
    <scope>NUCLEOTIDE SEQUENCE</scope>
    <source>
        <strain evidence="11">317325-3</strain>
    </source>
</reference>
<keyword evidence="6 7" id="KW-0472">Membrane</keyword>
<dbReference type="PANTHER" id="PTHR30347">
    <property type="entry name" value="POTASSIUM CHANNEL RELATED"/>
    <property type="match status" value="1"/>
</dbReference>
<proteinExistence type="inferred from homology"/>